<evidence type="ECO:0000256" key="4">
    <source>
        <dbReference type="ARBA" id="ARBA00022723"/>
    </source>
</evidence>
<evidence type="ECO:0000256" key="7">
    <source>
        <dbReference type="ARBA" id="ARBA00023239"/>
    </source>
</evidence>
<feature type="domain" description="DUF1565" evidence="9">
    <location>
        <begin position="32"/>
        <end position="73"/>
    </location>
</feature>
<accession>A0A512DMZ3</accession>
<organism evidence="11 12">
    <name type="scientific">Skermanella aerolata</name>
    <dbReference type="NCBI Taxonomy" id="393310"/>
    <lineage>
        <taxon>Bacteria</taxon>
        <taxon>Pseudomonadati</taxon>
        <taxon>Pseudomonadota</taxon>
        <taxon>Alphaproteobacteria</taxon>
        <taxon>Rhodospirillales</taxon>
        <taxon>Azospirillaceae</taxon>
        <taxon>Skermanella</taxon>
    </lineage>
</organism>
<reference evidence="11 12" key="1">
    <citation type="submission" date="2019-07" db="EMBL/GenBank/DDBJ databases">
        <title>Whole genome shotgun sequence of Skermanella aerolata NBRC 106429.</title>
        <authorList>
            <person name="Hosoyama A."/>
            <person name="Uohara A."/>
            <person name="Ohji S."/>
            <person name="Ichikawa N."/>
        </authorList>
    </citation>
    <scope>NUCLEOTIDE SEQUENCE [LARGE SCALE GENOMIC DNA]</scope>
    <source>
        <strain evidence="11 12">NBRC 106429</strain>
    </source>
</reference>
<comment type="subcellular location">
    <subcellularLocation>
        <location evidence="2">Secreted</location>
    </subcellularLocation>
</comment>
<dbReference type="InterPro" id="IPR001343">
    <property type="entry name" value="Hemolysn_Ca-bd"/>
</dbReference>
<keyword evidence="7" id="KW-0456">Lyase</keyword>
<dbReference type="InterPro" id="IPR006626">
    <property type="entry name" value="PbH1"/>
</dbReference>
<dbReference type="PRINTS" id="PR00313">
    <property type="entry name" value="CABNDNGRPT"/>
</dbReference>
<dbReference type="EMBL" id="BJYZ01000007">
    <property type="protein sequence ID" value="GEO37851.1"/>
    <property type="molecule type" value="Genomic_DNA"/>
</dbReference>
<dbReference type="InterPro" id="IPR011050">
    <property type="entry name" value="Pectin_lyase_fold/virulence"/>
</dbReference>
<sequence>MAYLPLGISALAATVVPYENAKPIAIKWVSPTGNNATATGSASSPYKTIQAAVNASAPGTAIMVKAGTYTENVKITKSGTTDKPIWLVSADGEGSATIKAANAGLAVVYGYGMDNVVVKGFQLSGGTEGIKFTQGGTNLTNMATNIVIEENHVYGQKYDGIKTAQTVGIAITGNTIHNIATQEGIDNVYMRTGVIANNEVYDVRGLSGIVVKAGTQNVKILNNFVHHVPDGILVGGFSDRPGSIFPIGLNYQAKGVTVQDNKVSAAKQAINAYGAVDSMVKENALSGTGTLWNVHVGTDNLGYASKNFQIVNNDVSQVKWLYAASGSVSVNSGNSMTAPFDASTLGPNALKMYAAASGSTPTTGVKTDTAVHDWKDGAQATRSIGGTGAADTLTGTSGNDHIDGGSGIDRMTGLGGDDYYVVGSKYDIVVEAAGGGRDTVLLWTNEYTLANNVENLVIVTSGGATVTDNALDNVFTAGAGADTFISKSGHDLIRGFKVGVDFIDMDAAGVTVARTATDDMVIQHGTASVTLAGVDYHMPLSSILI</sequence>
<dbReference type="InterPro" id="IPR011049">
    <property type="entry name" value="Serralysin-like_metalloprot_C"/>
</dbReference>
<name>A0A512DMZ3_9PROT</name>
<dbReference type="AlphaFoldDB" id="A0A512DMZ3"/>
<proteinExistence type="inferred from homology"/>
<dbReference type="InterPro" id="IPR011459">
    <property type="entry name" value="DUF1565"/>
</dbReference>
<dbReference type="Pfam" id="PF07602">
    <property type="entry name" value="DUF1565"/>
    <property type="match status" value="1"/>
</dbReference>
<dbReference type="PANTHER" id="PTHR40088">
    <property type="entry name" value="PECTATE LYASE (EUROFUNG)"/>
    <property type="match status" value="1"/>
</dbReference>
<dbReference type="OrthoDB" id="7298860at2"/>
<keyword evidence="6" id="KW-0106">Calcium</keyword>
<keyword evidence="3" id="KW-0964">Secreted</keyword>
<dbReference type="PANTHER" id="PTHR40088:SF1">
    <property type="entry name" value="PECTATE LYASE PEL9"/>
    <property type="match status" value="1"/>
</dbReference>
<dbReference type="Proteomes" id="UP000321523">
    <property type="component" value="Unassembled WGS sequence"/>
</dbReference>
<dbReference type="Gene3D" id="2.160.20.10">
    <property type="entry name" value="Single-stranded right-handed beta-helix, Pectin lyase-like"/>
    <property type="match status" value="1"/>
</dbReference>
<evidence type="ECO:0000259" key="9">
    <source>
        <dbReference type="Pfam" id="PF07602"/>
    </source>
</evidence>
<evidence type="ECO:0000256" key="6">
    <source>
        <dbReference type="ARBA" id="ARBA00022837"/>
    </source>
</evidence>
<dbReference type="Pfam" id="PF13229">
    <property type="entry name" value="Beta_helix"/>
    <property type="match status" value="1"/>
</dbReference>
<dbReference type="InterPro" id="IPR052052">
    <property type="entry name" value="Polysaccharide_Lyase_9"/>
</dbReference>
<evidence type="ECO:0000256" key="2">
    <source>
        <dbReference type="ARBA" id="ARBA00004613"/>
    </source>
</evidence>
<comment type="similarity">
    <text evidence="8">Belongs to the polysaccharide lyase 9 family.</text>
</comment>
<dbReference type="GO" id="GO:0005576">
    <property type="term" value="C:extracellular region"/>
    <property type="evidence" value="ECO:0007669"/>
    <property type="project" value="UniProtKB-SubCell"/>
</dbReference>
<dbReference type="GO" id="GO:0005509">
    <property type="term" value="F:calcium ion binding"/>
    <property type="evidence" value="ECO:0007669"/>
    <property type="project" value="InterPro"/>
</dbReference>
<keyword evidence="4" id="KW-0479">Metal-binding</keyword>
<evidence type="ECO:0000256" key="1">
    <source>
        <dbReference type="ARBA" id="ARBA00001913"/>
    </source>
</evidence>
<dbReference type="SUPFAM" id="SSF51126">
    <property type="entry name" value="Pectin lyase-like"/>
    <property type="match status" value="1"/>
</dbReference>
<evidence type="ECO:0000256" key="3">
    <source>
        <dbReference type="ARBA" id="ARBA00022525"/>
    </source>
</evidence>
<evidence type="ECO:0000256" key="8">
    <source>
        <dbReference type="ARBA" id="ARBA00038263"/>
    </source>
</evidence>
<feature type="domain" description="Right handed beta helix" evidence="10">
    <location>
        <begin position="109"/>
        <end position="283"/>
    </location>
</feature>
<evidence type="ECO:0000259" key="10">
    <source>
        <dbReference type="Pfam" id="PF13229"/>
    </source>
</evidence>
<dbReference type="PROSITE" id="PS00330">
    <property type="entry name" value="HEMOLYSIN_CALCIUM"/>
    <property type="match status" value="1"/>
</dbReference>
<keyword evidence="5" id="KW-0732">Signal</keyword>
<evidence type="ECO:0000313" key="11">
    <source>
        <dbReference type="EMBL" id="GEO37851.1"/>
    </source>
</evidence>
<comment type="caution">
    <text evidence="11">The sequence shown here is derived from an EMBL/GenBank/DDBJ whole genome shotgun (WGS) entry which is preliminary data.</text>
</comment>
<keyword evidence="12" id="KW-1185">Reference proteome</keyword>
<dbReference type="RefSeq" id="WP_084720533.1">
    <property type="nucleotide sequence ID" value="NZ_BJYZ01000007.1"/>
</dbReference>
<dbReference type="InterPro" id="IPR012334">
    <property type="entry name" value="Pectin_lyas_fold"/>
</dbReference>
<evidence type="ECO:0000256" key="5">
    <source>
        <dbReference type="ARBA" id="ARBA00022729"/>
    </source>
</evidence>
<dbReference type="SUPFAM" id="SSF51120">
    <property type="entry name" value="beta-Roll"/>
    <property type="match status" value="2"/>
</dbReference>
<gene>
    <name evidence="11" type="ORF">SAE02_19990</name>
</gene>
<evidence type="ECO:0000313" key="12">
    <source>
        <dbReference type="Proteomes" id="UP000321523"/>
    </source>
</evidence>
<dbReference type="GO" id="GO:0016837">
    <property type="term" value="F:carbon-oxygen lyase activity, acting on polysaccharides"/>
    <property type="evidence" value="ECO:0007669"/>
    <property type="project" value="TreeGrafter"/>
</dbReference>
<dbReference type="SMART" id="SM00710">
    <property type="entry name" value="PbH1"/>
    <property type="match status" value="8"/>
</dbReference>
<protein>
    <submittedName>
        <fullName evidence="11">Uncharacterized protein</fullName>
    </submittedName>
</protein>
<dbReference type="InterPro" id="IPR039448">
    <property type="entry name" value="Beta_helix"/>
</dbReference>
<dbReference type="Pfam" id="PF00353">
    <property type="entry name" value="HemolysinCabind"/>
    <property type="match status" value="2"/>
</dbReference>
<comment type="cofactor">
    <cofactor evidence="1">
        <name>Ca(2+)</name>
        <dbReference type="ChEBI" id="CHEBI:29108"/>
    </cofactor>
</comment>
<dbReference type="InterPro" id="IPR018511">
    <property type="entry name" value="Hemolysin-typ_Ca-bd_CS"/>
</dbReference>